<dbReference type="GO" id="GO:0032259">
    <property type="term" value="P:methylation"/>
    <property type="evidence" value="ECO:0007669"/>
    <property type="project" value="UniProtKB-KW"/>
</dbReference>
<dbReference type="EC" id="2.1.1.297" evidence="5"/>
<dbReference type="InterPro" id="IPR019874">
    <property type="entry name" value="RF_methyltr_PrmC"/>
</dbReference>
<protein>
    <recommendedName>
        <fullName evidence="5">Release factor glutamine methyltransferase</fullName>
        <shortName evidence="5">RF MTase</shortName>
        <ecNumber evidence="5">2.1.1.297</ecNumber>
    </recommendedName>
    <alternativeName>
        <fullName evidence="5">N5-glutamine methyltransferase PrmC</fullName>
    </alternativeName>
    <alternativeName>
        <fullName evidence="5">Protein-(glutamine-N5) MTase PrmC</fullName>
    </alternativeName>
    <alternativeName>
        <fullName evidence="5">Protein-glutamine N-methyltransferase PrmC</fullName>
    </alternativeName>
</protein>
<evidence type="ECO:0000313" key="8">
    <source>
        <dbReference type="EMBL" id="SCM68395.1"/>
    </source>
</evidence>
<accession>A0A1M4N392</accession>
<dbReference type="GO" id="GO:0003676">
    <property type="term" value="F:nucleic acid binding"/>
    <property type="evidence" value="ECO:0007669"/>
    <property type="project" value="InterPro"/>
</dbReference>
<dbReference type="PANTHER" id="PTHR18895:SF74">
    <property type="entry name" value="MTRF1L RELEASE FACTOR GLUTAMINE METHYLTRANSFERASE"/>
    <property type="match status" value="1"/>
</dbReference>
<dbReference type="RefSeq" id="WP_072707017.1">
    <property type="nucleotide sequence ID" value="NZ_FMJB01000055.1"/>
</dbReference>
<evidence type="ECO:0000259" key="6">
    <source>
        <dbReference type="Pfam" id="PF05175"/>
    </source>
</evidence>
<dbReference type="CDD" id="cd02440">
    <property type="entry name" value="AdoMet_MTases"/>
    <property type="match status" value="1"/>
</dbReference>
<dbReference type="Proteomes" id="UP000184085">
    <property type="component" value="Unassembled WGS sequence"/>
</dbReference>
<feature type="binding site" evidence="5">
    <location>
        <begin position="116"/>
        <end position="120"/>
    </location>
    <ligand>
        <name>S-adenosyl-L-methionine</name>
        <dbReference type="ChEBI" id="CHEBI:59789"/>
    </ligand>
</feature>
<dbReference type="InterPro" id="IPR050320">
    <property type="entry name" value="N5-glutamine_MTase"/>
</dbReference>
<proteinExistence type="inferred from homology"/>
<sequence length="278" mass="29952">MTLQEALTAAIARLRAADVPDPAVDARRLLAHVVGADAGRLILMMHDALDTVQADAFDTLITRRTAREPVSHLTGGRDFYGRRFTVTRDVLDPRPETETLVSLVLEQPFARVLDLGTGTGCIALTLLAERPEARGVAVDLSERALDVARENAVRLGVEARCDFQQSDWFDAVEGAFDLIVSNPPYIDAAEMLDLSPEVRLHEPELALTPGADGTAPYTIIAAGAMTHLAPMGRVLVEIGYRQGPSVSATFEGAGLSKVTVHQDLNGHDRVVSAIKEQV</sequence>
<evidence type="ECO:0000256" key="5">
    <source>
        <dbReference type="HAMAP-Rule" id="MF_02126"/>
    </source>
</evidence>
<dbReference type="AlphaFoldDB" id="A0A1M4N392"/>
<keyword evidence="2 5" id="KW-0808">Transferase</keyword>
<gene>
    <name evidence="5 8" type="primary">prmC</name>
    <name evidence="8" type="ORF">KARMA_2613</name>
</gene>
<comment type="catalytic activity">
    <reaction evidence="4 5">
        <text>L-glutaminyl-[peptide chain release factor] + S-adenosyl-L-methionine = N(5)-methyl-L-glutaminyl-[peptide chain release factor] + S-adenosyl-L-homocysteine + H(+)</text>
        <dbReference type="Rhea" id="RHEA:42896"/>
        <dbReference type="Rhea" id="RHEA-COMP:10271"/>
        <dbReference type="Rhea" id="RHEA-COMP:10272"/>
        <dbReference type="ChEBI" id="CHEBI:15378"/>
        <dbReference type="ChEBI" id="CHEBI:30011"/>
        <dbReference type="ChEBI" id="CHEBI:57856"/>
        <dbReference type="ChEBI" id="CHEBI:59789"/>
        <dbReference type="ChEBI" id="CHEBI:61891"/>
        <dbReference type="EC" id="2.1.1.297"/>
    </reaction>
</comment>
<evidence type="ECO:0000259" key="7">
    <source>
        <dbReference type="Pfam" id="PF17827"/>
    </source>
</evidence>
<evidence type="ECO:0000256" key="2">
    <source>
        <dbReference type="ARBA" id="ARBA00022679"/>
    </source>
</evidence>
<dbReference type="PANTHER" id="PTHR18895">
    <property type="entry name" value="HEMK METHYLTRANSFERASE"/>
    <property type="match status" value="1"/>
</dbReference>
<evidence type="ECO:0000256" key="3">
    <source>
        <dbReference type="ARBA" id="ARBA00022691"/>
    </source>
</evidence>
<feature type="binding site" evidence="5">
    <location>
        <position position="168"/>
    </location>
    <ligand>
        <name>S-adenosyl-L-methionine</name>
        <dbReference type="ChEBI" id="CHEBI:59789"/>
    </ligand>
</feature>
<feature type="binding site" evidence="5">
    <location>
        <position position="139"/>
    </location>
    <ligand>
        <name>S-adenosyl-L-methionine</name>
        <dbReference type="ChEBI" id="CHEBI:59789"/>
    </ligand>
</feature>
<keyword evidence="1 5" id="KW-0489">Methyltransferase</keyword>
<feature type="binding site" evidence="5">
    <location>
        <position position="182"/>
    </location>
    <ligand>
        <name>S-adenosyl-L-methionine</name>
        <dbReference type="ChEBI" id="CHEBI:59789"/>
    </ligand>
</feature>
<comment type="function">
    <text evidence="5">Methylates the class 1 translation termination release factors RF1/PrfA and RF2/PrfB on the glutamine residue of the universally conserved GGQ motif.</text>
</comment>
<evidence type="ECO:0000256" key="4">
    <source>
        <dbReference type="ARBA" id="ARBA00048391"/>
    </source>
</evidence>
<dbReference type="InterPro" id="IPR040758">
    <property type="entry name" value="PrmC_N"/>
</dbReference>
<dbReference type="InterPro" id="IPR002052">
    <property type="entry name" value="DNA_methylase_N6_adenine_CS"/>
</dbReference>
<dbReference type="InterPro" id="IPR029063">
    <property type="entry name" value="SAM-dependent_MTases_sf"/>
</dbReference>
<feature type="domain" description="Release factor glutamine methyltransferase N-terminal" evidence="7">
    <location>
        <begin position="5"/>
        <end position="75"/>
    </location>
</feature>
<dbReference type="InterPro" id="IPR004556">
    <property type="entry name" value="HemK-like"/>
</dbReference>
<dbReference type="GO" id="GO:0102559">
    <property type="term" value="F:peptide chain release factor N(5)-glutamine methyltransferase activity"/>
    <property type="evidence" value="ECO:0007669"/>
    <property type="project" value="UniProtKB-EC"/>
</dbReference>
<dbReference type="NCBIfam" id="TIGR03534">
    <property type="entry name" value="RF_mod_PrmC"/>
    <property type="match status" value="1"/>
</dbReference>
<dbReference type="Pfam" id="PF17827">
    <property type="entry name" value="PrmC_N"/>
    <property type="match status" value="1"/>
</dbReference>
<dbReference type="Gene3D" id="1.10.8.10">
    <property type="entry name" value="DNA helicase RuvA subunit, C-terminal domain"/>
    <property type="match status" value="1"/>
</dbReference>
<dbReference type="InterPro" id="IPR007848">
    <property type="entry name" value="Small_mtfrase_dom"/>
</dbReference>
<reference evidence="9" key="1">
    <citation type="submission" date="2016-09" db="EMBL/GenBank/DDBJ databases">
        <authorList>
            <person name="Wibberg D."/>
        </authorList>
    </citation>
    <scope>NUCLEOTIDE SEQUENCE [LARGE SCALE GENOMIC DNA]</scope>
</reference>
<dbReference type="HAMAP" id="MF_02126">
    <property type="entry name" value="RF_methyltr_PrmC"/>
    <property type="match status" value="1"/>
</dbReference>
<dbReference type="SUPFAM" id="SSF53335">
    <property type="entry name" value="S-adenosyl-L-methionine-dependent methyltransferases"/>
    <property type="match status" value="1"/>
</dbReference>
<comment type="similarity">
    <text evidence="5">Belongs to the protein N5-glutamine methyltransferase family. PrmC subfamily.</text>
</comment>
<organism evidence="8 9">
    <name type="scientific">Donghicola eburneus</name>
    <dbReference type="NCBI Taxonomy" id="393278"/>
    <lineage>
        <taxon>Bacteria</taxon>
        <taxon>Pseudomonadati</taxon>
        <taxon>Pseudomonadota</taxon>
        <taxon>Alphaproteobacteria</taxon>
        <taxon>Rhodobacterales</taxon>
        <taxon>Roseobacteraceae</taxon>
        <taxon>Donghicola</taxon>
    </lineage>
</organism>
<evidence type="ECO:0000313" key="9">
    <source>
        <dbReference type="Proteomes" id="UP000184085"/>
    </source>
</evidence>
<feature type="binding site" evidence="5">
    <location>
        <begin position="182"/>
        <end position="185"/>
    </location>
    <ligand>
        <name>substrate</name>
    </ligand>
</feature>
<dbReference type="PROSITE" id="PS00092">
    <property type="entry name" value="N6_MTASE"/>
    <property type="match status" value="1"/>
</dbReference>
<dbReference type="EMBL" id="FMJB01000055">
    <property type="protein sequence ID" value="SCM68395.1"/>
    <property type="molecule type" value="Genomic_DNA"/>
</dbReference>
<dbReference type="NCBIfam" id="TIGR00536">
    <property type="entry name" value="hemK_fam"/>
    <property type="match status" value="1"/>
</dbReference>
<evidence type="ECO:0000256" key="1">
    <source>
        <dbReference type="ARBA" id="ARBA00022603"/>
    </source>
</evidence>
<feature type="domain" description="Methyltransferase small" evidence="6">
    <location>
        <begin position="97"/>
        <end position="189"/>
    </location>
</feature>
<dbReference type="Pfam" id="PF05175">
    <property type="entry name" value="MTS"/>
    <property type="match status" value="1"/>
</dbReference>
<keyword evidence="9" id="KW-1185">Reference proteome</keyword>
<name>A0A1M4N392_9RHOB</name>
<dbReference type="Gene3D" id="3.40.50.150">
    <property type="entry name" value="Vaccinia Virus protein VP39"/>
    <property type="match status" value="1"/>
</dbReference>
<keyword evidence="3 5" id="KW-0949">S-adenosyl-L-methionine</keyword>